<name>A0A3A4G1R8_9MICC</name>
<evidence type="ECO:0000256" key="7">
    <source>
        <dbReference type="ARBA" id="ARBA00023136"/>
    </source>
</evidence>
<evidence type="ECO:0000256" key="4">
    <source>
        <dbReference type="ARBA" id="ARBA00022475"/>
    </source>
</evidence>
<feature type="transmembrane region" description="Helical" evidence="9">
    <location>
        <begin position="358"/>
        <end position="385"/>
    </location>
</feature>
<dbReference type="Pfam" id="PF01594">
    <property type="entry name" value="AI-2E_transport"/>
    <property type="match status" value="1"/>
</dbReference>
<evidence type="ECO:0000256" key="9">
    <source>
        <dbReference type="SAM" id="Phobius"/>
    </source>
</evidence>
<reference evidence="10 11" key="1">
    <citation type="submission" date="2018-09" db="EMBL/GenBank/DDBJ databases">
        <title>Nesterenkonia natronophila sp. nov., an alkaliphilic actinobacteriume isolated from a soda lake, and emended description of the genus Nesterenkonia.</title>
        <authorList>
            <person name="Menes R.J."/>
            <person name="Iriarte A."/>
        </authorList>
    </citation>
    <scope>NUCLEOTIDE SEQUENCE [LARGE SCALE GENOMIC DNA]</scope>
    <source>
        <strain evidence="10 11">M8</strain>
    </source>
</reference>
<proteinExistence type="inferred from homology"/>
<protein>
    <submittedName>
        <fullName evidence="10">AI-2E family transporter</fullName>
    </submittedName>
</protein>
<comment type="similarity">
    <text evidence="2">Belongs to the autoinducer-2 exporter (AI-2E) (TC 2.A.86) family.</text>
</comment>
<feature type="transmembrane region" description="Helical" evidence="9">
    <location>
        <begin position="85"/>
        <end position="102"/>
    </location>
</feature>
<dbReference type="PANTHER" id="PTHR21716">
    <property type="entry name" value="TRANSMEMBRANE PROTEIN"/>
    <property type="match status" value="1"/>
</dbReference>
<accession>A0A3A4G1R8</accession>
<dbReference type="GO" id="GO:0055085">
    <property type="term" value="P:transmembrane transport"/>
    <property type="evidence" value="ECO:0007669"/>
    <property type="project" value="TreeGrafter"/>
</dbReference>
<keyword evidence="4" id="KW-1003">Cell membrane</keyword>
<dbReference type="GO" id="GO:0005886">
    <property type="term" value="C:plasma membrane"/>
    <property type="evidence" value="ECO:0007669"/>
    <property type="project" value="UniProtKB-SubCell"/>
</dbReference>
<keyword evidence="3" id="KW-0813">Transport</keyword>
<evidence type="ECO:0000256" key="6">
    <source>
        <dbReference type="ARBA" id="ARBA00022989"/>
    </source>
</evidence>
<dbReference type="EMBL" id="QYZP01000002">
    <property type="protein sequence ID" value="RJN32039.1"/>
    <property type="molecule type" value="Genomic_DNA"/>
</dbReference>
<sequence length="497" mass="53508">MSTGYSPEDTAESATIFAADNAPAADSAHPNGDQAALGSKESDENRLRQDIPWGVRIAAEWSWRVIIILIAVGVTIWLLSHVMLLLIPLLIAGLLASLLRPLHNAFRKLKFPRILAAMTSILVLMGGVFGILYLVGSEIVSGFAEMAGQVETGIVELIDWADEFARSFGLEVSTEQFNQGLEEALNWIEDNSDAIMSGAAGVGSVAGNIAIGTILVLFTLIFFLSDGRRLWDFMVLFVPAKHRPAIHGAGRRGWTAVGTYMRVQVFVAFVDALGIYIGAVILDVPLALPIAVLVFFGGFVPVVGAVVTGAVAVLLAWVAHDFMTALLMLGVVLLVQQIESNVLQPIIMGKAVKLHPLAVVLAVTAGTTLLGLIGALFAVPVLAFIKRATQYLNKEEWRGDAEALAMEQDVKEEALRRAAQQEQLEAEEQASTASLKRRIFETIPVLDPQKHGSGRGKDPEEGEGEAETSSQGPDPHHGAQRARRSRSDDEDKDSSPK</sequence>
<feature type="transmembrane region" description="Helical" evidence="9">
    <location>
        <begin position="205"/>
        <end position="224"/>
    </location>
</feature>
<evidence type="ECO:0000256" key="2">
    <source>
        <dbReference type="ARBA" id="ARBA00009773"/>
    </source>
</evidence>
<evidence type="ECO:0000313" key="11">
    <source>
        <dbReference type="Proteomes" id="UP000266615"/>
    </source>
</evidence>
<comment type="caution">
    <text evidence="10">The sequence shown here is derived from an EMBL/GenBank/DDBJ whole genome shotgun (WGS) entry which is preliminary data.</text>
</comment>
<dbReference type="InterPro" id="IPR002549">
    <property type="entry name" value="AI-2E-like"/>
</dbReference>
<gene>
    <name evidence="10" type="ORF">D3250_08095</name>
</gene>
<feature type="transmembrane region" description="Helical" evidence="9">
    <location>
        <begin position="114"/>
        <end position="136"/>
    </location>
</feature>
<feature type="transmembrane region" description="Helical" evidence="9">
    <location>
        <begin position="288"/>
        <end position="315"/>
    </location>
</feature>
<dbReference type="Proteomes" id="UP000266615">
    <property type="component" value="Unassembled WGS sequence"/>
</dbReference>
<evidence type="ECO:0000256" key="1">
    <source>
        <dbReference type="ARBA" id="ARBA00004651"/>
    </source>
</evidence>
<dbReference type="RefSeq" id="WP_119902828.1">
    <property type="nucleotide sequence ID" value="NZ_QYZP01000002.1"/>
</dbReference>
<evidence type="ECO:0000256" key="3">
    <source>
        <dbReference type="ARBA" id="ARBA00022448"/>
    </source>
</evidence>
<dbReference type="AlphaFoldDB" id="A0A3A4G1R8"/>
<feature type="transmembrane region" description="Helical" evidence="9">
    <location>
        <begin position="260"/>
        <end position="282"/>
    </location>
</feature>
<evidence type="ECO:0000313" key="10">
    <source>
        <dbReference type="EMBL" id="RJN32039.1"/>
    </source>
</evidence>
<evidence type="ECO:0000256" key="5">
    <source>
        <dbReference type="ARBA" id="ARBA00022692"/>
    </source>
</evidence>
<feature type="transmembrane region" description="Helical" evidence="9">
    <location>
        <begin position="322"/>
        <end position="338"/>
    </location>
</feature>
<organism evidence="10 11">
    <name type="scientific">Nesterenkonia natronophila</name>
    <dbReference type="NCBI Taxonomy" id="2174932"/>
    <lineage>
        <taxon>Bacteria</taxon>
        <taxon>Bacillati</taxon>
        <taxon>Actinomycetota</taxon>
        <taxon>Actinomycetes</taxon>
        <taxon>Micrococcales</taxon>
        <taxon>Micrococcaceae</taxon>
        <taxon>Nesterenkonia</taxon>
    </lineage>
</organism>
<keyword evidence="11" id="KW-1185">Reference proteome</keyword>
<evidence type="ECO:0000256" key="8">
    <source>
        <dbReference type="SAM" id="MobiDB-lite"/>
    </source>
</evidence>
<keyword evidence="7 9" id="KW-0472">Membrane</keyword>
<feature type="transmembrane region" description="Helical" evidence="9">
    <location>
        <begin position="61"/>
        <end position="79"/>
    </location>
</feature>
<keyword evidence="5 9" id="KW-0812">Transmembrane</keyword>
<feature type="region of interest" description="Disordered" evidence="8">
    <location>
        <begin position="441"/>
        <end position="497"/>
    </location>
</feature>
<dbReference type="OrthoDB" id="9784366at2"/>
<comment type="subcellular location">
    <subcellularLocation>
        <location evidence="1">Cell membrane</location>
        <topology evidence="1">Multi-pass membrane protein</topology>
    </subcellularLocation>
</comment>
<dbReference type="PANTHER" id="PTHR21716:SF53">
    <property type="entry name" value="PERMEASE PERM-RELATED"/>
    <property type="match status" value="1"/>
</dbReference>
<keyword evidence="6 9" id="KW-1133">Transmembrane helix</keyword>
<feature type="region of interest" description="Disordered" evidence="8">
    <location>
        <begin position="23"/>
        <end position="43"/>
    </location>
</feature>
<feature type="compositionally biased region" description="Basic and acidic residues" evidence="8">
    <location>
        <begin position="485"/>
        <end position="497"/>
    </location>
</feature>